<evidence type="ECO:0000313" key="1">
    <source>
        <dbReference type="EMBL" id="GMN66720.1"/>
    </source>
</evidence>
<reference evidence="1" key="1">
    <citation type="submission" date="2023-07" db="EMBL/GenBank/DDBJ databases">
        <title>draft genome sequence of fig (Ficus carica).</title>
        <authorList>
            <person name="Takahashi T."/>
            <person name="Nishimura K."/>
        </authorList>
    </citation>
    <scope>NUCLEOTIDE SEQUENCE</scope>
</reference>
<dbReference type="Proteomes" id="UP001187192">
    <property type="component" value="Unassembled WGS sequence"/>
</dbReference>
<comment type="caution">
    <text evidence="1">The sequence shown here is derived from an EMBL/GenBank/DDBJ whole genome shotgun (WGS) entry which is preliminary data.</text>
</comment>
<accession>A0AA88E310</accession>
<dbReference type="AlphaFoldDB" id="A0AA88E310"/>
<evidence type="ECO:0000313" key="2">
    <source>
        <dbReference type="Proteomes" id="UP001187192"/>
    </source>
</evidence>
<name>A0AA88E310_FICCA</name>
<dbReference type="EMBL" id="BTGU01000356">
    <property type="protein sequence ID" value="GMN66720.1"/>
    <property type="molecule type" value="Genomic_DNA"/>
</dbReference>
<sequence>MEEKVAELVTDIKKWRDAEKAASKMALALPPGGDEGHEGKFCPGQPNVDRLDWSFMPEISRETIGEGDGAVAGGCEEGGVIGDVEVIDEEIHANPTVFEQAAPGD</sequence>
<proteinExistence type="predicted"/>
<keyword evidence="2" id="KW-1185">Reference proteome</keyword>
<gene>
    <name evidence="1" type="ORF">TIFTF001_035785</name>
</gene>
<protein>
    <submittedName>
        <fullName evidence="1">Uncharacterized protein</fullName>
    </submittedName>
</protein>
<organism evidence="1 2">
    <name type="scientific">Ficus carica</name>
    <name type="common">Common fig</name>
    <dbReference type="NCBI Taxonomy" id="3494"/>
    <lineage>
        <taxon>Eukaryota</taxon>
        <taxon>Viridiplantae</taxon>
        <taxon>Streptophyta</taxon>
        <taxon>Embryophyta</taxon>
        <taxon>Tracheophyta</taxon>
        <taxon>Spermatophyta</taxon>
        <taxon>Magnoliopsida</taxon>
        <taxon>eudicotyledons</taxon>
        <taxon>Gunneridae</taxon>
        <taxon>Pentapetalae</taxon>
        <taxon>rosids</taxon>
        <taxon>fabids</taxon>
        <taxon>Rosales</taxon>
        <taxon>Moraceae</taxon>
        <taxon>Ficeae</taxon>
        <taxon>Ficus</taxon>
    </lineage>
</organism>